<evidence type="ECO:0000313" key="3">
    <source>
        <dbReference type="EMBL" id="QCI97859.1"/>
    </source>
</evidence>
<dbReference type="SUPFAM" id="SSF110087">
    <property type="entry name" value="DR1885-like metal-binding protein"/>
    <property type="match status" value="1"/>
</dbReference>
<evidence type="ECO:0000259" key="2">
    <source>
        <dbReference type="Pfam" id="PF07987"/>
    </source>
</evidence>
<keyword evidence="6" id="KW-1185">Reference proteome</keyword>
<dbReference type="PIRSF" id="PIRSF037139">
    <property type="entry name" value="UCP037139"/>
    <property type="match status" value="1"/>
</dbReference>
<dbReference type="InterPro" id="IPR012533">
    <property type="entry name" value="YcnI-copper_dom"/>
</dbReference>
<name>A0A4D7DU18_9HYPH</name>
<feature type="chain" id="PRO_5044606365" evidence="1">
    <location>
        <begin position="24"/>
        <end position="329"/>
    </location>
</feature>
<dbReference type="PANTHER" id="PTHR36302:SF1">
    <property type="entry name" value="COPPER CHAPERONE PCU(A)C"/>
    <property type="match status" value="1"/>
</dbReference>
<dbReference type="InterPro" id="IPR007410">
    <property type="entry name" value="LpqE-like"/>
</dbReference>
<protein>
    <submittedName>
        <fullName evidence="3">DUF1775 domain-containing protein</fullName>
    </submittedName>
</protein>
<dbReference type="AlphaFoldDB" id="A0A4D7DU18"/>
<evidence type="ECO:0000313" key="5">
    <source>
        <dbReference type="Proteomes" id="UP000298545"/>
    </source>
</evidence>
<dbReference type="Pfam" id="PF07987">
    <property type="entry name" value="DUF1775"/>
    <property type="match status" value="1"/>
</dbReference>
<evidence type="ECO:0000313" key="6">
    <source>
        <dbReference type="Proteomes" id="UP000826513"/>
    </source>
</evidence>
<accession>A0A4D7DU18</accession>
<dbReference type="EMBL" id="CP039691">
    <property type="protein sequence ID" value="QCI97859.1"/>
    <property type="molecule type" value="Genomic_DNA"/>
</dbReference>
<dbReference type="PANTHER" id="PTHR36302">
    <property type="entry name" value="BLR7088 PROTEIN"/>
    <property type="match status" value="1"/>
</dbReference>
<dbReference type="OrthoDB" id="9796962at2"/>
<dbReference type="EMBL" id="CP072167">
    <property type="protein sequence ID" value="QYA06694.1"/>
    <property type="molecule type" value="Genomic_DNA"/>
</dbReference>
<keyword evidence="1" id="KW-0732">Signal</keyword>
<dbReference type="InterPro" id="IPR021174">
    <property type="entry name" value="UCP037139"/>
</dbReference>
<organism evidence="3 5">
    <name type="scientific">Agrobacterium larrymoorei</name>
    <dbReference type="NCBI Taxonomy" id="160699"/>
    <lineage>
        <taxon>Bacteria</taxon>
        <taxon>Pseudomonadati</taxon>
        <taxon>Pseudomonadota</taxon>
        <taxon>Alphaproteobacteria</taxon>
        <taxon>Hyphomicrobiales</taxon>
        <taxon>Rhizobiaceae</taxon>
        <taxon>Rhizobium/Agrobacterium group</taxon>
        <taxon>Agrobacterium</taxon>
    </lineage>
</organism>
<reference evidence="4 6" key="2">
    <citation type="submission" date="2021-03" db="EMBL/GenBank/DDBJ databases">
        <title>Rapid diversification of plasmids in a genus of pathogenic and nitrogen fixing bacteria.</title>
        <authorList>
            <person name="Weisberg A.J."/>
            <person name="Miller M."/>
            <person name="Ream W."/>
            <person name="Grunwald N.J."/>
            <person name="Chang J.H."/>
        </authorList>
    </citation>
    <scope>NUCLEOTIDE SEQUENCE [LARGE SCALE GENOMIC DNA]</scope>
    <source>
        <strain evidence="4 6">AF3.44</strain>
    </source>
</reference>
<dbReference type="Proteomes" id="UP000298545">
    <property type="component" value="Chromosome circular"/>
</dbReference>
<proteinExistence type="predicted"/>
<gene>
    <name evidence="3" type="ORF">CFBP5473_07975</name>
    <name evidence="4" type="ORF">J5285_11730</name>
</gene>
<dbReference type="STRING" id="1367849.GCA_000518585_00290"/>
<dbReference type="RefSeq" id="WP_027673201.1">
    <property type="nucleotide sequence ID" value="NZ_CP039691.1"/>
</dbReference>
<dbReference type="InterPro" id="IPR058248">
    <property type="entry name" value="Lxx211020-like"/>
</dbReference>
<feature type="domain" description="YncI copper-binding" evidence="2">
    <location>
        <begin position="24"/>
        <end position="171"/>
    </location>
</feature>
<dbReference type="Proteomes" id="UP000826513">
    <property type="component" value="Chromosome 1"/>
</dbReference>
<dbReference type="InterPro" id="IPR036182">
    <property type="entry name" value="PCuAC_sf"/>
</dbReference>
<dbReference type="Gene3D" id="2.60.40.1890">
    <property type="entry name" value="PCu(A)C copper chaperone"/>
    <property type="match status" value="1"/>
</dbReference>
<dbReference type="InterPro" id="IPR038507">
    <property type="entry name" value="YcnI-like_sf"/>
</dbReference>
<sequence length="329" mass="34633">MKAIKFATCAAFAAAVSSTSASAHTSFVNGTAEQESTIVAALQVPHGCDGGLATTEVQVVLPEGFIAAKPQPKPGWELEIIKGDYQNTYKNHGQDVKSGPLEIRWKGGNLSDDFYDTFNFQGKISGVDAGTALPFKVKQLCGDKGTANWDQIAKDGQDPHSLDNPAPVIRITARQEAAGEGHAHHDHGAMAESGVVKAGDLEISAASTKAMLPGQPVGGGYVTIKNNGKSDDRLVSVASPLAGRSEIHEMAMVNDVMKMRKLNEGIAVPAGQTVELTPGGLHFMFFNVSKPFAEGDKVPVTLTFEKAGKVEIELPVGPANAGKAEHNHN</sequence>
<dbReference type="CDD" id="cd08545">
    <property type="entry name" value="YcnI_like"/>
    <property type="match status" value="1"/>
</dbReference>
<evidence type="ECO:0000313" key="4">
    <source>
        <dbReference type="EMBL" id="QYA06694.1"/>
    </source>
</evidence>
<evidence type="ECO:0000256" key="1">
    <source>
        <dbReference type="SAM" id="SignalP"/>
    </source>
</evidence>
<dbReference type="Pfam" id="PF04314">
    <property type="entry name" value="PCuAC"/>
    <property type="match status" value="1"/>
</dbReference>
<reference evidence="3 5" key="1">
    <citation type="submission" date="2019-04" db="EMBL/GenBank/DDBJ databases">
        <title>Complete genome sequence of Agrobacterium larrymoorei CFBP5473.</title>
        <authorList>
            <person name="Haryono M."/>
            <person name="Chou L."/>
            <person name="Lin Y.-C."/>
            <person name="Lai E.-M."/>
            <person name="Kuo C.-H."/>
        </authorList>
    </citation>
    <scope>NUCLEOTIDE SEQUENCE [LARGE SCALE GENOMIC DNA]</scope>
    <source>
        <strain evidence="3 5">CFBP5473</strain>
    </source>
</reference>
<dbReference type="KEGG" id="alf:CFBP5473_07975"/>
<dbReference type="Gene3D" id="2.60.40.2230">
    <property type="entry name" value="Uncharacterised protein YcnI-like PF07987, DUF1775"/>
    <property type="match status" value="1"/>
</dbReference>
<feature type="signal peptide" evidence="1">
    <location>
        <begin position="1"/>
        <end position="23"/>
    </location>
</feature>